<evidence type="ECO:0000313" key="3">
    <source>
        <dbReference type="EMBL" id="OHV95180.1"/>
    </source>
</evidence>
<feature type="transmembrane region" description="Helical" evidence="2">
    <location>
        <begin position="406"/>
        <end position="436"/>
    </location>
</feature>
<comment type="caution">
    <text evidence="3">The sequence shown here is derived from an EMBL/GenBank/DDBJ whole genome shotgun (WGS) entry which is preliminary data.</text>
</comment>
<protein>
    <submittedName>
        <fullName evidence="3">Membrane protein</fullName>
    </submittedName>
</protein>
<dbReference type="InterPro" id="IPR005625">
    <property type="entry name" value="PepSY-ass_TM"/>
</dbReference>
<keyword evidence="2" id="KW-0812">Transmembrane</keyword>
<evidence type="ECO:0000256" key="1">
    <source>
        <dbReference type="SAM" id="MobiDB-lite"/>
    </source>
</evidence>
<sequence length="449" mass="49350">MDDHTFLIARRKSLYWRIHFWAALIASPFALVATLTGILYVFTPQIEARLYQHLDHVAPQASMLPLDAAVAAAERAAPRGWTVQHVLPPFQQDDAVQVAFAPPGGAQDEHAGHGGHATPATPPRPKFGLPAQAIIVYVNPYDARVLGSLAGSERFGNWAKKLHSRLLQNDGWRWMIELAASWLMVMLVTGVVLWWPRGAQSGLPKRGARGRNGWRQWHAFLGVALGVVSVVILTTGLTWSQQAGARIRALRDVSGQAPPPVPRGLHSREEGAPLDWQDAWQVARSHAPAIAVQLTAPASQDDVWRATMADRSQPTLRFDLQFDAYSGKPLYYAGWQAQTAFGKATAIGIPFHRGEFGWWNQALLLLFGASVLFSLVSGWVMFFKRRPPGSLGLPRLLPGAWTSPSALAWLVAVLMCALMPLLLISGGLLMLLELLLAKCGPRVGRMWLR</sequence>
<gene>
    <name evidence="3" type="ORF">AKG95_23240</name>
</gene>
<feature type="transmembrane region" description="Helical" evidence="2">
    <location>
        <begin position="20"/>
        <end position="42"/>
    </location>
</feature>
<dbReference type="PANTHER" id="PTHR34219:SF1">
    <property type="entry name" value="PEPSY DOMAIN-CONTAINING PROTEIN"/>
    <property type="match status" value="1"/>
</dbReference>
<dbReference type="RefSeq" id="WP_071079242.1">
    <property type="nucleotide sequence ID" value="NZ_LFKP01000011.1"/>
</dbReference>
<name>A0A1S1U401_9BURK</name>
<dbReference type="Pfam" id="PF03929">
    <property type="entry name" value="PepSY_TM"/>
    <property type="match status" value="1"/>
</dbReference>
<organism evidence="3 4">
    <name type="scientific">Janthinobacterium lividum</name>
    <dbReference type="NCBI Taxonomy" id="29581"/>
    <lineage>
        <taxon>Bacteria</taxon>
        <taxon>Pseudomonadati</taxon>
        <taxon>Pseudomonadota</taxon>
        <taxon>Betaproteobacteria</taxon>
        <taxon>Burkholderiales</taxon>
        <taxon>Oxalobacteraceae</taxon>
        <taxon>Janthinobacterium</taxon>
    </lineage>
</organism>
<feature type="transmembrane region" description="Helical" evidence="2">
    <location>
        <begin position="362"/>
        <end position="382"/>
    </location>
</feature>
<evidence type="ECO:0000256" key="2">
    <source>
        <dbReference type="SAM" id="Phobius"/>
    </source>
</evidence>
<proteinExistence type="predicted"/>
<feature type="region of interest" description="Disordered" evidence="1">
    <location>
        <begin position="104"/>
        <end position="123"/>
    </location>
</feature>
<dbReference type="AlphaFoldDB" id="A0A1S1U401"/>
<evidence type="ECO:0000313" key="4">
    <source>
        <dbReference type="Proteomes" id="UP000179840"/>
    </source>
</evidence>
<dbReference type="EMBL" id="LFKP01000011">
    <property type="protein sequence ID" value="OHV95180.1"/>
    <property type="molecule type" value="Genomic_DNA"/>
</dbReference>
<keyword evidence="2" id="KW-0472">Membrane</keyword>
<dbReference type="Proteomes" id="UP000179840">
    <property type="component" value="Unassembled WGS sequence"/>
</dbReference>
<dbReference type="PANTHER" id="PTHR34219">
    <property type="entry name" value="IRON-REGULATED INNER MEMBRANE PROTEIN-RELATED"/>
    <property type="match status" value="1"/>
</dbReference>
<feature type="transmembrane region" description="Helical" evidence="2">
    <location>
        <begin position="216"/>
        <end position="239"/>
    </location>
</feature>
<accession>A0A1S1U401</accession>
<keyword evidence="2" id="KW-1133">Transmembrane helix</keyword>
<feature type="transmembrane region" description="Helical" evidence="2">
    <location>
        <begin position="174"/>
        <end position="196"/>
    </location>
</feature>
<reference evidence="3 4" key="1">
    <citation type="submission" date="2015-06" db="EMBL/GenBank/DDBJ databases">
        <title>Draft genome sequencing of a biphenyl-degrading bacterium, Janthinobacterium lividum MEG1.</title>
        <authorList>
            <person name="Shimodaira J."/>
            <person name="Hatta T."/>
        </authorList>
    </citation>
    <scope>NUCLEOTIDE SEQUENCE [LARGE SCALE GENOMIC DNA]</scope>
    <source>
        <strain evidence="3 4">MEG1</strain>
    </source>
</reference>